<dbReference type="PROSITE" id="PS00957">
    <property type="entry name" value="NAD_G3PDH"/>
    <property type="match status" value="1"/>
</dbReference>
<feature type="binding site" evidence="13">
    <location>
        <position position="189"/>
    </location>
    <ligand>
        <name>sn-glycerol 3-phosphate</name>
        <dbReference type="ChEBI" id="CHEBI:57597"/>
    </ligand>
</feature>
<evidence type="ECO:0000256" key="16">
    <source>
        <dbReference type="PIRSR" id="PIRSR000114-3"/>
    </source>
</evidence>
<accession>I3ZDF0</accession>
<evidence type="ECO:0000259" key="18">
    <source>
        <dbReference type="Pfam" id="PF01210"/>
    </source>
</evidence>
<feature type="domain" description="Glycerol-3-phosphate dehydrogenase NAD-dependent N-terminal" evidence="18">
    <location>
        <begin position="4"/>
        <end position="158"/>
    </location>
</feature>
<feature type="binding site" evidence="15">
    <location>
        <position position="107"/>
    </location>
    <ligand>
        <name>substrate</name>
    </ligand>
</feature>
<feature type="binding site" evidence="13">
    <location>
        <position position="12"/>
    </location>
    <ligand>
        <name>NADPH</name>
        <dbReference type="ChEBI" id="CHEBI:57783"/>
    </ligand>
</feature>
<evidence type="ECO:0000256" key="9">
    <source>
        <dbReference type="ARBA" id="ARBA00052716"/>
    </source>
</evidence>
<evidence type="ECO:0000259" key="19">
    <source>
        <dbReference type="Pfam" id="PF07479"/>
    </source>
</evidence>
<evidence type="ECO:0000256" key="2">
    <source>
        <dbReference type="ARBA" id="ARBA00022516"/>
    </source>
</evidence>
<dbReference type="PATRIC" id="fig|926566.3.peg.925"/>
<dbReference type="InterPro" id="IPR011128">
    <property type="entry name" value="G3P_DH_NAD-dep_N"/>
</dbReference>
<feature type="binding site" evidence="13">
    <location>
        <position position="134"/>
    </location>
    <ligand>
        <name>sn-glycerol 3-phosphate</name>
        <dbReference type="ChEBI" id="CHEBI:57597"/>
    </ligand>
</feature>
<dbReference type="PANTHER" id="PTHR11728">
    <property type="entry name" value="GLYCEROL-3-PHOSPHATE DEHYDROGENASE"/>
    <property type="match status" value="1"/>
</dbReference>
<keyword evidence="21" id="KW-1185">Reference proteome</keyword>
<feature type="binding site" evidence="13">
    <location>
        <position position="253"/>
    </location>
    <ligand>
        <name>NADPH</name>
        <dbReference type="ChEBI" id="CHEBI:57783"/>
    </ligand>
</feature>
<dbReference type="FunFam" id="3.40.50.720:FF:000019">
    <property type="entry name" value="Glycerol-3-phosphate dehydrogenase [NAD(P)+]"/>
    <property type="match status" value="1"/>
</dbReference>
<feature type="binding site" evidence="13">
    <location>
        <position position="253"/>
    </location>
    <ligand>
        <name>sn-glycerol 3-phosphate</name>
        <dbReference type="ChEBI" id="CHEBI:57597"/>
    </ligand>
</feature>
<dbReference type="EMBL" id="CP003379">
    <property type="protein sequence ID" value="AFL87268.1"/>
    <property type="molecule type" value="Genomic_DNA"/>
</dbReference>
<dbReference type="PIRSF" id="PIRSF000114">
    <property type="entry name" value="Glycerol-3-P_dh"/>
    <property type="match status" value="1"/>
</dbReference>
<keyword evidence="8 13" id="KW-1208">Phospholipid metabolism</keyword>
<reference evidence="20 21" key="1">
    <citation type="submission" date="2012-06" db="EMBL/GenBank/DDBJ databases">
        <title>Complete genome of Terriglobus roseus DSM 18391.</title>
        <authorList>
            <consortium name="US DOE Joint Genome Institute (JGI-PGF)"/>
            <person name="Lucas S."/>
            <person name="Copeland A."/>
            <person name="Lapidus A."/>
            <person name="Glavina del Rio T."/>
            <person name="Dalin E."/>
            <person name="Tice H."/>
            <person name="Bruce D."/>
            <person name="Goodwin L."/>
            <person name="Pitluck S."/>
            <person name="Peters L."/>
            <person name="Mikhailova N."/>
            <person name="Munk A.C.C."/>
            <person name="Kyrpides N."/>
            <person name="Mavromatis K."/>
            <person name="Ivanova N."/>
            <person name="Brettin T."/>
            <person name="Detter J.C."/>
            <person name="Han C."/>
            <person name="Larimer F."/>
            <person name="Land M."/>
            <person name="Hauser L."/>
            <person name="Markowitz V."/>
            <person name="Cheng J.-F."/>
            <person name="Hugenholtz P."/>
            <person name="Woyke T."/>
            <person name="Wu D."/>
            <person name="Brambilla E."/>
            <person name="Klenk H.-P."/>
            <person name="Eisen J.A."/>
        </authorList>
    </citation>
    <scope>NUCLEOTIDE SEQUENCE [LARGE SCALE GENOMIC DNA]</scope>
    <source>
        <strain evidence="21">DSM 18391 / NRRL B-41598 / KBS 63</strain>
    </source>
</reference>
<dbReference type="Gene3D" id="1.10.1040.10">
    <property type="entry name" value="N-(1-d-carboxylethyl)-l-norvaline Dehydrogenase, domain 2"/>
    <property type="match status" value="1"/>
</dbReference>
<feature type="binding site" evidence="13">
    <location>
        <position position="280"/>
    </location>
    <ligand>
        <name>NADPH</name>
        <dbReference type="ChEBI" id="CHEBI:57783"/>
    </ligand>
</feature>
<evidence type="ECO:0000256" key="11">
    <source>
        <dbReference type="ARBA" id="ARBA00069372"/>
    </source>
</evidence>
<organism evidence="20 21">
    <name type="scientific">Terriglobus roseus (strain DSM 18391 / NRRL B-41598 / KBS 63)</name>
    <dbReference type="NCBI Taxonomy" id="926566"/>
    <lineage>
        <taxon>Bacteria</taxon>
        <taxon>Pseudomonadati</taxon>
        <taxon>Acidobacteriota</taxon>
        <taxon>Terriglobia</taxon>
        <taxon>Terriglobales</taxon>
        <taxon>Acidobacteriaceae</taxon>
        <taxon>Terriglobus</taxon>
    </lineage>
</organism>
<keyword evidence="6 13" id="KW-0443">Lipid metabolism</keyword>
<feature type="binding site" evidence="13">
    <location>
        <position position="278"/>
    </location>
    <ligand>
        <name>NADPH</name>
        <dbReference type="ChEBI" id="CHEBI:57783"/>
    </ligand>
</feature>
<evidence type="ECO:0000256" key="1">
    <source>
        <dbReference type="ARBA" id="ARBA00011009"/>
    </source>
</evidence>
<dbReference type="GO" id="GO:0046167">
    <property type="term" value="P:glycerol-3-phosphate biosynthetic process"/>
    <property type="evidence" value="ECO:0007669"/>
    <property type="project" value="UniProtKB-UniRule"/>
</dbReference>
<feature type="binding site" evidence="15">
    <location>
        <begin position="253"/>
        <end position="254"/>
    </location>
    <ligand>
        <name>substrate</name>
    </ligand>
</feature>
<dbReference type="InterPro" id="IPR008927">
    <property type="entry name" value="6-PGluconate_DH-like_C_sf"/>
</dbReference>
<feature type="binding site" evidence="13">
    <location>
        <position position="242"/>
    </location>
    <ligand>
        <name>sn-glycerol 3-phosphate</name>
        <dbReference type="ChEBI" id="CHEBI:57597"/>
    </ligand>
</feature>
<evidence type="ECO:0000256" key="17">
    <source>
        <dbReference type="RuleBase" id="RU000437"/>
    </source>
</evidence>
<dbReference type="FunFam" id="1.10.1040.10:FF:000001">
    <property type="entry name" value="Glycerol-3-phosphate dehydrogenase [NAD(P)+]"/>
    <property type="match status" value="1"/>
</dbReference>
<dbReference type="OrthoDB" id="9812273at2"/>
<feature type="binding site" evidence="13">
    <location>
        <position position="136"/>
    </location>
    <ligand>
        <name>sn-glycerol 3-phosphate</name>
        <dbReference type="ChEBI" id="CHEBI:57597"/>
    </ligand>
</feature>
<feature type="binding site" evidence="13">
    <location>
        <position position="107"/>
    </location>
    <ligand>
        <name>NADPH</name>
        <dbReference type="ChEBI" id="CHEBI:57783"/>
    </ligand>
</feature>
<proteinExistence type="inferred from homology"/>
<dbReference type="HAMAP" id="MF_00394">
    <property type="entry name" value="NAD_Glyc3P_dehydrog"/>
    <property type="match status" value="1"/>
</dbReference>
<dbReference type="InterPro" id="IPR013328">
    <property type="entry name" value="6PGD_dom2"/>
</dbReference>
<comment type="caution">
    <text evidence="13">Lacks conserved residue(s) required for the propagation of feature annotation.</text>
</comment>
<dbReference type="GO" id="GO:0141152">
    <property type="term" value="F:glycerol-3-phosphate dehydrogenase (NAD+) activity"/>
    <property type="evidence" value="ECO:0007669"/>
    <property type="project" value="RHEA"/>
</dbReference>
<evidence type="ECO:0000256" key="8">
    <source>
        <dbReference type="ARBA" id="ARBA00023264"/>
    </source>
</evidence>
<dbReference type="Pfam" id="PF07479">
    <property type="entry name" value="NAD_Gly3P_dh_C"/>
    <property type="match status" value="1"/>
</dbReference>
<keyword evidence="2 13" id="KW-0444">Lipid biosynthesis</keyword>
<keyword evidence="5 13" id="KW-0520">NAD</keyword>
<evidence type="ECO:0000256" key="10">
    <source>
        <dbReference type="ARBA" id="ARBA00066687"/>
    </source>
</evidence>
<dbReference type="Proteomes" id="UP000006056">
    <property type="component" value="Chromosome"/>
</dbReference>
<feature type="active site" description="Proton acceptor" evidence="13 14">
    <location>
        <position position="189"/>
    </location>
</feature>
<dbReference type="GO" id="GO:0005829">
    <property type="term" value="C:cytosol"/>
    <property type="evidence" value="ECO:0007669"/>
    <property type="project" value="TreeGrafter"/>
</dbReference>
<dbReference type="NCBIfam" id="NF000942">
    <property type="entry name" value="PRK00094.1-4"/>
    <property type="match status" value="1"/>
</dbReference>
<comment type="similarity">
    <text evidence="1 13 17">Belongs to the NAD-dependent glycerol-3-phosphate dehydrogenase family.</text>
</comment>
<evidence type="ECO:0000256" key="4">
    <source>
        <dbReference type="ARBA" id="ARBA00023002"/>
    </source>
</evidence>
<dbReference type="UniPathway" id="UPA00940"/>
<dbReference type="eggNOG" id="COG0240">
    <property type="taxonomic scope" value="Bacteria"/>
</dbReference>
<dbReference type="PANTHER" id="PTHR11728:SF1">
    <property type="entry name" value="GLYCEROL-3-PHOSPHATE DEHYDROGENASE [NAD(+)] 2, CHLOROPLASTIC"/>
    <property type="match status" value="1"/>
</dbReference>
<feature type="binding site" evidence="13">
    <location>
        <position position="33"/>
    </location>
    <ligand>
        <name>NADPH</name>
        <dbReference type="ChEBI" id="CHEBI:57783"/>
    </ligand>
</feature>
<dbReference type="Gene3D" id="3.40.50.720">
    <property type="entry name" value="NAD(P)-binding Rossmann-like Domain"/>
    <property type="match status" value="1"/>
</dbReference>
<protein>
    <recommendedName>
        <fullName evidence="11 13">Glycerol-3-phosphate dehydrogenase [NAD(P)+]</fullName>
        <ecNumber evidence="10 13">1.1.1.94</ecNumber>
    </recommendedName>
    <alternativeName>
        <fullName evidence="13">NAD(P)(+)-dependent glycerol-3-phosphate dehydrogenase</fullName>
    </alternativeName>
    <alternativeName>
        <fullName evidence="12 13">NAD(P)H-dependent dihydroxyacetone-phosphate reductase</fullName>
    </alternativeName>
</protein>
<evidence type="ECO:0000256" key="6">
    <source>
        <dbReference type="ARBA" id="ARBA00023098"/>
    </source>
</evidence>
<comment type="catalytic activity">
    <reaction evidence="9">
        <text>sn-glycerol 3-phosphate + NADP(+) = dihydroxyacetone phosphate + NADPH + H(+)</text>
        <dbReference type="Rhea" id="RHEA:11096"/>
        <dbReference type="ChEBI" id="CHEBI:15378"/>
        <dbReference type="ChEBI" id="CHEBI:57597"/>
        <dbReference type="ChEBI" id="CHEBI:57642"/>
        <dbReference type="ChEBI" id="CHEBI:57783"/>
        <dbReference type="ChEBI" id="CHEBI:58349"/>
        <dbReference type="EC" id="1.1.1.94"/>
    </reaction>
    <physiologicalReaction direction="right-to-left" evidence="9">
        <dbReference type="Rhea" id="RHEA:11098"/>
    </physiologicalReaction>
</comment>
<dbReference type="GO" id="GO:0008654">
    <property type="term" value="P:phospholipid biosynthetic process"/>
    <property type="evidence" value="ECO:0007669"/>
    <property type="project" value="UniProtKB-KW"/>
</dbReference>
<dbReference type="AlphaFoldDB" id="I3ZDF0"/>
<evidence type="ECO:0000256" key="3">
    <source>
        <dbReference type="ARBA" id="ARBA00022857"/>
    </source>
</evidence>
<feature type="binding site" evidence="13">
    <location>
        <position position="252"/>
    </location>
    <ligand>
        <name>sn-glycerol 3-phosphate</name>
        <dbReference type="ChEBI" id="CHEBI:57597"/>
    </ligand>
</feature>
<feature type="binding site" evidence="13">
    <location>
        <position position="254"/>
    </location>
    <ligand>
        <name>sn-glycerol 3-phosphate</name>
        <dbReference type="ChEBI" id="CHEBI:57597"/>
    </ligand>
</feature>
<keyword evidence="3 13" id="KW-0521">NADP</keyword>
<evidence type="ECO:0000313" key="20">
    <source>
        <dbReference type="EMBL" id="AFL87268.1"/>
    </source>
</evidence>
<dbReference type="GO" id="GO:0006650">
    <property type="term" value="P:glycerophospholipid metabolic process"/>
    <property type="evidence" value="ECO:0007669"/>
    <property type="project" value="UniProtKB-UniRule"/>
</dbReference>
<dbReference type="SUPFAM" id="SSF48179">
    <property type="entry name" value="6-phosphogluconate dehydrogenase C-terminal domain-like"/>
    <property type="match status" value="1"/>
</dbReference>
<feature type="binding site" evidence="13">
    <location>
        <position position="107"/>
    </location>
    <ligand>
        <name>sn-glycerol 3-phosphate</name>
        <dbReference type="ChEBI" id="CHEBI:57597"/>
    </ligand>
</feature>
<gene>
    <name evidence="13" type="primary">gpsA</name>
    <name evidence="20" type="ordered locus">Terro_0946</name>
</gene>
<keyword evidence="7 13" id="KW-0594">Phospholipid biosynthesis</keyword>
<name>I3ZDF0_TERRK</name>
<keyword evidence="13" id="KW-0547">Nucleotide-binding</keyword>
<evidence type="ECO:0000256" key="5">
    <source>
        <dbReference type="ARBA" id="ARBA00023027"/>
    </source>
</evidence>
<comment type="subcellular location">
    <subcellularLocation>
        <location evidence="13">Cytoplasm</location>
    </subcellularLocation>
</comment>
<feature type="domain" description="Glycerol-3-phosphate dehydrogenase NAD-dependent C-terminal" evidence="19">
    <location>
        <begin position="178"/>
        <end position="319"/>
    </location>
</feature>
<keyword evidence="13" id="KW-0963">Cytoplasm</keyword>
<dbReference type="Pfam" id="PF01210">
    <property type="entry name" value="NAD_Gly3P_dh_N"/>
    <property type="match status" value="1"/>
</dbReference>
<dbReference type="HOGENOM" id="CLU_033449_0_2_0"/>
<comment type="pathway">
    <text evidence="13">Membrane lipid metabolism; glycerophospholipid metabolism.</text>
</comment>
<dbReference type="PRINTS" id="PR00077">
    <property type="entry name" value="GPDHDRGNASE"/>
</dbReference>
<dbReference type="GO" id="GO:0051287">
    <property type="term" value="F:NAD binding"/>
    <property type="evidence" value="ECO:0007669"/>
    <property type="project" value="InterPro"/>
</dbReference>
<feature type="binding site" evidence="16">
    <location>
        <position position="253"/>
    </location>
    <ligand>
        <name>NAD(+)</name>
        <dbReference type="ChEBI" id="CHEBI:57540"/>
    </ligand>
</feature>
<dbReference type="InterPro" id="IPR006168">
    <property type="entry name" value="G3P_DH_NAD-dep"/>
</dbReference>
<feature type="binding site" evidence="13">
    <location>
        <position position="138"/>
    </location>
    <ligand>
        <name>NADPH</name>
        <dbReference type="ChEBI" id="CHEBI:57783"/>
    </ligand>
</feature>
<dbReference type="InterPro" id="IPR036291">
    <property type="entry name" value="NAD(P)-bd_dom_sf"/>
</dbReference>
<evidence type="ECO:0000256" key="7">
    <source>
        <dbReference type="ARBA" id="ARBA00023209"/>
    </source>
</evidence>
<dbReference type="STRING" id="926566.Terro_0946"/>
<evidence type="ECO:0000256" key="13">
    <source>
        <dbReference type="HAMAP-Rule" id="MF_00394"/>
    </source>
</evidence>
<evidence type="ECO:0000256" key="14">
    <source>
        <dbReference type="PIRSR" id="PIRSR000114-1"/>
    </source>
</evidence>
<comment type="function">
    <text evidence="13">Catalyzes the reduction of the glycolytic intermediate dihydroxyacetone phosphate (DHAP) to sn-glycerol 3-phosphate (G3P), the key precursor for phospholipid synthesis.</text>
</comment>
<evidence type="ECO:0000256" key="15">
    <source>
        <dbReference type="PIRSR" id="PIRSR000114-2"/>
    </source>
</evidence>
<dbReference type="GO" id="GO:0046168">
    <property type="term" value="P:glycerol-3-phosphate catabolic process"/>
    <property type="evidence" value="ECO:0007669"/>
    <property type="project" value="InterPro"/>
</dbReference>
<dbReference type="RefSeq" id="WP_014784837.1">
    <property type="nucleotide sequence ID" value="NC_018014.1"/>
</dbReference>
<comment type="catalytic activity">
    <reaction evidence="13">
        <text>sn-glycerol 3-phosphate + NAD(+) = dihydroxyacetone phosphate + NADH + H(+)</text>
        <dbReference type="Rhea" id="RHEA:11092"/>
        <dbReference type="ChEBI" id="CHEBI:15378"/>
        <dbReference type="ChEBI" id="CHEBI:57540"/>
        <dbReference type="ChEBI" id="CHEBI:57597"/>
        <dbReference type="ChEBI" id="CHEBI:57642"/>
        <dbReference type="ChEBI" id="CHEBI:57945"/>
        <dbReference type="EC" id="1.1.1.94"/>
    </reaction>
</comment>
<dbReference type="EC" id="1.1.1.94" evidence="10 13"/>
<dbReference type="SUPFAM" id="SSF51735">
    <property type="entry name" value="NAD(P)-binding Rossmann-fold domains"/>
    <property type="match status" value="1"/>
</dbReference>
<keyword evidence="4 13" id="KW-0560">Oxidoreductase</keyword>
<dbReference type="InterPro" id="IPR006109">
    <property type="entry name" value="G3P_DH_NAD-dep_C"/>
</dbReference>
<dbReference type="GO" id="GO:0141153">
    <property type="term" value="F:glycerol-3-phosphate dehydrogenase (NADP+) activity"/>
    <property type="evidence" value="ECO:0007669"/>
    <property type="project" value="RHEA"/>
</dbReference>
<dbReference type="KEGG" id="trs:Terro_0946"/>
<dbReference type="GO" id="GO:0005975">
    <property type="term" value="P:carbohydrate metabolic process"/>
    <property type="evidence" value="ECO:0007669"/>
    <property type="project" value="InterPro"/>
</dbReference>
<evidence type="ECO:0000313" key="21">
    <source>
        <dbReference type="Proteomes" id="UP000006056"/>
    </source>
</evidence>
<feature type="binding site" evidence="16">
    <location>
        <position position="138"/>
    </location>
    <ligand>
        <name>NAD(+)</name>
        <dbReference type="ChEBI" id="CHEBI:57540"/>
    </ligand>
</feature>
<dbReference type="NCBIfam" id="NF000940">
    <property type="entry name" value="PRK00094.1-2"/>
    <property type="match status" value="1"/>
</dbReference>
<evidence type="ECO:0000256" key="12">
    <source>
        <dbReference type="ARBA" id="ARBA00080511"/>
    </source>
</evidence>
<feature type="binding site" evidence="16">
    <location>
        <position position="277"/>
    </location>
    <ligand>
        <name>NAD(+)</name>
        <dbReference type="ChEBI" id="CHEBI:57540"/>
    </ligand>
</feature>
<feature type="binding site" evidence="16">
    <location>
        <begin position="8"/>
        <end position="13"/>
    </location>
    <ligand>
        <name>NAD(+)</name>
        <dbReference type="ChEBI" id="CHEBI:57540"/>
    </ligand>
</feature>
<sequence>MSRIAVLGAGAWGTALALSLARQQRHTVTLWAHTPAHAEAMEQTRENAKFLPGFQLPSDLAISSSLDAAVDQADVLLAVTPSDYMDQTIHAIAPALRENHLFVSASKGIQDRTFRRMSEVVAAASPIRFATLGGPSFAREVAAGLPTAVTLATRDQDVARALQSDFSSESLRVYTNDDVVGVELGGALKNVIALAAGVVDGLQLGSNASAALITRGMAEITRLSVACGARPETMAGLAGYGDLVLTCTGSLSRNRTVGVELGRGRTLPDILASLNGKVAEGVRCTGAALGLARQHGIEMPITSEMYAILHEGRSPVDAIRALMTRPGRDESVG</sequence>